<organism evidence="2 3">
    <name type="scientific">Candidatus Enterococcus murrayae</name>
    <dbReference type="NCBI Taxonomy" id="2815321"/>
    <lineage>
        <taxon>Bacteria</taxon>
        <taxon>Bacillati</taxon>
        <taxon>Bacillota</taxon>
        <taxon>Bacilli</taxon>
        <taxon>Lactobacillales</taxon>
        <taxon>Enterococcaceae</taxon>
        <taxon>Enterococcus</taxon>
    </lineage>
</organism>
<keyword evidence="1" id="KW-0472">Membrane</keyword>
<evidence type="ECO:0000313" key="3">
    <source>
        <dbReference type="Proteomes" id="UP000664495"/>
    </source>
</evidence>
<protein>
    <submittedName>
        <fullName evidence="2">ABC transporter permease</fullName>
    </submittedName>
</protein>
<feature type="transmembrane region" description="Helical" evidence="1">
    <location>
        <begin position="101"/>
        <end position="127"/>
    </location>
</feature>
<dbReference type="Pfam" id="PF12730">
    <property type="entry name" value="ABC2_membrane_4"/>
    <property type="match status" value="1"/>
</dbReference>
<dbReference type="EMBL" id="JAFLVR010000011">
    <property type="protein sequence ID" value="MBO0451589.1"/>
    <property type="molecule type" value="Genomic_DNA"/>
</dbReference>
<gene>
    <name evidence="2" type="ORF">JZO85_04860</name>
</gene>
<feature type="transmembrane region" description="Helical" evidence="1">
    <location>
        <begin position="167"/>
        <end position="188"/>
    </location>
</feature>
<proteinExistence type="predicted"/>
<feature type="transmembrane region" description="Helical" evidence="1">
    <location>
        <begin position="16"/>
        <end position="34"/>
    </location>
</feature>
<dbReference type="Proteomes" id="UP000664495">
    <property type="component" value="Unassembled WGS sequence"/>
</dbReference>
<reference evidence="2 3" key="1">
    <citation type="submission" date="2021-03" db="EMBL/GenBank/DDBJ databases">
        <title>Enterococcal diversity collection.</title>
        <authorList>
            <person name="Gilmore M.S."/>
            <person name="Schwartzman J."/>
            <person name="Van Tyne D."/>
            <person name="Martin M."/>
            <person name="Earl A.M."/>
            <person name="Manson A.L."/>
            <person name="Straub T."/>
            <person name="Salamzade R."/>
            <person name="Saavedra J."/>
            <person name="Lebreton F."/>
            <person name="Prichula J."/>
            <person name="Schaufler K."/>
            <person name="Gaca A."/>
            <person name="Sgardioli B."/>
            <person name="Wagenaar J."/>
            <person name="Strong T."/>
        </authorList>
    </citation>
    <scope>NUCLEOTIDE SEQUENCE [LARGE SCALE GENOMIC DNA]</scope>
    <source>
        <strain evidence="2 3">MJM16</strain>
    </source>
</reference>
<sequence>MRNVISAEWMKLKRNRIFAVCSLLTLFAAAFMVFKDLVIVESPIEDYRVWLPTVYLVVGSLLSIMSGFIVTFLMQREYEDRTINNVLTAPTSRFRFLLGKLAIWFIWYTGTLIGVVIIYTIGGWLIYPDTFGATGTKTLVTTLFKYCFLAFVAALPLLPVSVLQRKLFYPTIMAALAFTGIQMFALNIPFNFARLMPWSAVVVQSLVELSFKDDLLTLGSIFLTGIIGFVAAYWLFKRQDL</sequence>
<keyword evidence="1" id="KW-0812">Transmembrane</keyword>
<name>A0ABS3HF49_9ENTE</name>
<feature type="transmembrane region" description="Helical" evidence="1">
    <location>
        <begin position="215"/>
        <end position="236"/>
    </location>
</feature>
<feature type="transmembrane region" description="Helical" evidence="1">
    <location>
        <begin position="139"/>
        <end position="160"/>
    </location>
</feature>
<comment type="caution">
    <text evidence="2">The sequence shown here is derived from an EMBL/GenBank/DDBJ whole genome shotgun (WGS) entry which is preliminary data.</text>
</comment>
<accession>A0ABS3HF49</accession>
<evidence type="ECO:0000313" key="2">
    <source>
        <dbReference type="EMBL" id="MBO0451589.1"/>
    </source>
</evidence>
<keyword evidence="3" id="KW-1185">Reference proteome</keyword>
<keyword evidence="1" id="KW-1133">Transmembrane helix</keyword>
<evidence type="ECO:0000256" key="1">
    <source>
        <dbReference type="SAM" id="Phobius"/>
    </source>
</evidence>
<feature type="transmembrane region" description="Helical" evidence="1">
    <location>
        <begin position="54"/>
        <end position="74"/>
    </location>
</feature>